<comment type="similarity">
    <text evidence="1">Belongs to the glycosyl hydrolase 2 family.</text>
</comment>
<dbReference type="PANTHER" id="PTHR42732:SF1">
    <property type="entry name" value="BETA-MANNOSIDASE"/>
    <property type="match status" value="1"/>
</dbReference>
<dbReference type="InterPro" id="IPR032311">
    <property type="entry name" value="DUF4982"/>
</dbReference>
<dbReference type="KEGG" id="bgok:Pr1d_45810"/>
<accession>A0A5B9QI30</accession>
<dbReference type="Gene3D" id="3.20.20.80">
    <property type="entry name" value="Glycosidases"/>
    <property type="match status" value="1"/>
</dbReference>
<dbReference type="InterPro" id="IPR006104">
    <property type="entry name" value="Glyco_hydro_2_N"/>
</dbReference>
<dbReference type="SUPFAM" id="SSF51445">
    <property type="entry name" value="(Trans)glycosidases"/>
    <property type="match status" value="1"/>
</dbReference>
<dbReference type="PANTHER" id="PTHR42732">
    <property type="entry name" value="BETA-GALACTOSIDASE"/>
    <property type="match status" value="1"/>
</dbReference>
<dbReference type="SUPFAM" id="SSF49303">
    <property type="entry name" value="beta-Galactosidase/glucuronidase domain"/>
    <property type="match status" value="1"/>
</dbReference>
<dbReference type="InterPro" id="IPR006103">
    <property type="entry name" value="Glyco_hydro_2_cat"/>
</dbReference>
<evidence type="ECO:0000313" key="6">
    <source>
        <dbReference type="EMBL" id="QEG37240.1"/>
    </source>
</evidence>
<dbReference type="Pfam" id="PF02837">
    <property type="entry name" value="Glyco_hydro_2_N"/>
    <property type="match status" value="1"/>
</dbReference>
<dbReference type="InterPro" id="IPR000421">
    <property type="entry name" value="FA58C"/>
</dbReference>
<organism evidence="6 7">
    <name type="scientific">Bythopirellula goksoeyrii</name>
    <dbReference type="NCBI Taxonomy" id="1400387"/>
    <lineage>
        <taxon>Bacteria</taxon>
        <taxon>Pseudomonadati</taxon>
        <taxon>Planctomycetota</taxon>
        <taxon>Planctomycetia</taxon>
        <taxon>Pirellulales</taxon>
        <taxon>Lacipirellulaceae</taxon>
        <taxon>Bythopirellula</taxon>
    </lineage>
</organism>
<evidence type="ECO:0000256" key="4">
    <source>
        <dbReference type="SAM" id="SignalP"/>
    </source>
</evidence>
<dbReference type="GO" id="GO:0005975">
    <property type="term" value="P:carbohydrate metabolic process"/>
    <property type="evidence" value="ECO:0007669"/>
    <property type="project" value="InterPro"/>
</dbReference>
<reference evidence="6 7" key="1">
    <citation type="submission" date="2019-08" db="EMBL/GenBank/DDBJ databases">
        <title>Deep-cultivation of Planctomycetes and their phenomic and genomic characterization uncovers novel biology.</title>
        <authorList>
            <person name="Wiegand S."/>
            <person name="Jogler M."/>
            <person name="Boedeker C."/>
            <person name="Pinto D."/>
            <person name="Vollmers J."/>
            <person name="Rivas-Marin E."/>
            <person name="Kohn T."/>
            <person name="Peeters S.H."/>
            <person name="Heuer A."/>
            <person name="Rast P."/>
            <person name="Oberbeckmann S."/>
            <person name="Bunk B."/>
            <person name="Jeske O."/>
            <person name="Meyerdierks A."/>
            <person name="Storesund J.E."/>
            <person name="Kallscheuer N."/>
            <person name="Luecker S."/>
            <person name="Lage O.M."/>
            <person name="Pohl T."/>
            <person name="Merkel B.J."/>
            <person name="Hornburger P."/>
            <person name="Mueller R.-W."/>
            <person name="Bruemmer F."/>
            <person name="Labrenz M."/>
            <person name="Spormann A.M."/>
            <person name="Op den Camp H."/>
            <person name="Overmann J."/>
            <person name="Amann R."/>
            <person name="Jetten M.S.M."/>
            <person name="Mascher T."/>
            <person name="Medema M.H."/>
            <person name="Devos D.P."/>
            <person name="Kaster A.-K."/>
            <person name="Ovreas L."/>
            <person name="Rohde M."/>
            <person name="Galperin M.Y."/>
            <person name="Jogler C."/>
        </authorList>
    </citation>
    <scope>NUCLEOTIDE SEQUENCE [LARGE SCALE GENOMIC DNA]</scope>
    <source>
        <strain evidence="6 7">Pr1d</strain>
    </source>
</reference>
<dbReference type="InterPro" id="IPR013783">
    <property type="entry name" value="Ig-like_fold"/>
</dbReference>
<evidence type="ECO:0000313" key="7">
    <source>
        <dbReference type="Proteomes" id="UP000323917"/>
    </source>
</evidence>
<feature type="signal peptide" evidence="4">
    <location>
        <begin position="1"/>
        <end position="47"/>
    </location>
</feature>
<proteinExistence type="inferred from homology"/>
<dbReference type="OrthoDB" id="9762066at2"/>
<evidence type="ECO:0000256" key="2">
    <source>
        <dbReference type="ARBA" id="ARBA00022801"/>
    </source>
</evidence>
<dbReference type="InterPro" id="IPR006101">
    <property type="entry name" value="Glyco_hydro_2"/>
</dbReference>
<dbReference type="EC" id="3.2.1.23" evidence="6"/>
<dbReference type="Pfam" id="PF00754">
    <property type="entry name" value="F5_F8_type_C"/>
    <property type="match status" value="1"/>
</dbReference>
<dbReference type="Pfam" id="PF18565">
    <property type="entry name" value="Glyco_hydro2_C5"/>
    <property type="match status" value="1"/>
</dbReference>
<keyword evidence="2 6" id="KW-0378">Hydrolase</keyword>
<dbReference type="GO" id="GO:0004565">
    <property type="term" value="F:beta-galactosidase activity"/>
    <property type="evidence" value="ECO:0007669"/>
    <property type="project" value="UniProtKB-EC"/>
</dbReference>
<dbReference type="Proteomes" id="UP000323917">
    <property type="component" value="Chromosome"/>
</dbReference>
<dbReference type="Gene3D" id="2.60.120.260">
    <property type="entry name" value="Galactose-binding domain-like"/>
    <property type="match status" value="2"/>
</dbReference>
<evidence type="ECO:0000256" key="3">
    <source>
        <dbReference type="ARBA" id="ARBA00023295"/>
    </source>
</evidence>
<keyword evidence="7" id="KW-1185">Reference proteome</keyword>
<dbReference type="InterPro" id="IPR017853">
    <property type="entry name" value="GH"/>
</dbReference>
<dbReference type="InterPro" id="IPR006102">
    <property type="entry name" value="Ig-like_GH2"/>
</dbReference>
<feature type="chain" id="PRO_5022967331" evidence="4">
    <location>
        <begin position="48"/>
        <end position="967"/>
    </location>
</feature>
<sequence length="967" mass="108323" precursor="true">MIRMGRKQGMITAFAKHSWQICCARDRNMTLALTVAMMCLGTLLANADEGTQSIRFTKDWRFTKGDPAAAETVDFDDSKWNTVRLPHDWAIAGPFNPDEDGYAGKLPWKGVGWYRKEFTLDWPAGSRIYLDFDGVMAFPQVYINGQLAGKWDYGYTSFRVDATDYVNLSGKNVIAVRADTTNHGTRWYPGAGIYRKVMLEIREPIHIAPWGVCITTPKVTDDSATIDIAVQVENHKPAEVSSKVTFTLIDASGNDVASASMDGTIAPGDSEFKQTLTIADPQRWDVDHPHLYRLTSELIVDGKLADSQATSLGIRTIEFTADDGFHLNGRRVQLQGVNLHHDLGPLGAAFSTRAAERQLQIMKSMGVNALRTSHNPPAPEVLDLCDSMGILVWDECFDKWDRTADRIHGKPSLQEHGERHLRSMVLRDRNHPSIIVWSIGNEIPDNEEGVTPERVKLMAEIVRKYDTSRPTTIGTCFPHQVAQGVYDSLDVVGWNYLRRYANHRKLLTEKPILYSESASTLSSRGFYALPLAYTKTDYNPGLQVSSYDLNAAAWSDIPEVEFDLMKKDPFVAGEFVWTGFDYLGEPTPYSHEAKSSYFGIVDLCGIPKDRYWLYRSYWNPEELTVHITPHWNWPDHVGAKVPVFVYTNGDSAELFLNGQSLGRQEKGVRSDRQANLAVGKQFSASSTRPSFEADLAGDDDMDSKWSAENDSPVQWLQVDLGKSESIKCIVIEFEKEAKWYGYELQVSPDMIHWETVARKPVSDFPQWGGSTASIHKTDIQARYARIEFDSLSDGNHASISEFAVYPDTAQSMYYDSTYDYRLRWNDVTYEPGELKVVAYKDGKQLGTARIKTAGEPAKIRLTPDRTRLDATGDDLCYVLVEALDKDGVLCPLAENQIRFQVEGPADIAAVGNGNPMSQELFQTNSRRLFYGKAMLIVRANEGHPGQITVTADADDLEATSISISSNE</sequence>
<dbReference type="AlphaFoldDB" id="A0A5B9QI30"/>
<keyword evidence="3 6" id="KW-0326">Glycosidase</keyword>
<dbReference type="InterPro" id="IPR036156">
    <property type="entry name" value="Beta-gal/glucu_dom_sf"/>
</dbReference>
<name>A0A5B9QI30_9BACT</name>
<evidence type="ECO:0000256" key="1">
    <source>
        <dbReference type="ARBA" id="ARBA00007401"/>
    </source>
</evidence>
<dbReference type="Pfam" id="PF02836">
    <property type="entry name" value="Glyco_hydro_2_C"/>
    <property type="match status" value="1"/>
</dbReference>
<dbReference type="SUPFAM" id="SSF49785">
    <property type="entry name" value="Galactose-binding domain-like"/>
    <property type="match status" value="2"/>
</dbReference>
<dbReference type="InterPro" id="IPR040605">
    <property type="entry name" value="Glyco_hydro2_dom5"/>
</dbReference>
<dbReference type="PROSITE" id="PS00608">
    <property type="entry name" value="GLYCOSYL_HYDROL_F2_2"/>
    <property type="match status" value="1"/>
</dbReference>
<feature type="domain" description="F5/8 type C" evidence="5">
    <location>
        <begin position="656"/>
        <end position="807"/>
    </location>
</feature>
<dbReference type="EMBL" id="CP042913">
    <property type="protein sequence ID" value="QEG37240.1"/>
    <property type="molecule type" value="Genomic_DNA"/>
</dbReference>
<dbReference type="PROSITE" id="PS50022">
    <property type="entry name" value="FA58C_3"/>
    <property type="match status" value="1"/>
</dbReference>
<dbReference type="InterPro" id="IPR008979">
    <property type="entry name" value="Galactose-bd-like_sf"/>
</dbReference>
<dbReference type="InterPro" id="IPR023232">
    <property type="entry name" value="Glyco_hydro_2_AS"/>
</dbReference>
<dbReference type="Pfam" id="PF00703">
    <property type="entry name" value="Glyco_hydro_2"/>
    <property type="match status" value="1"/>
</dbReference>
<gene>
    <name evidence="6" type="primary">lacZ_3</name>
    <name evidence="6" type="ORF">Pr1d_45810</name>
</gene>
<dbReference type="InterPro" id="IPR051913">
    <property type="entry name" value="GH2_Domain-Containing"/>
</dbReference>
<dbReference type="Pfam" id="PF16355">
    <property type="entry name" value="DUF4982"/>
    <property type="match status" value="2"/>
</dbReference>
<dbReference type="PRINTS" id="PR00132">
    <property type="entry name" value="GLHYDRLASE2"/>
</dbReference>
<evidence type="ECO:0000259" key="5">
    <source>
        <dbReference type="PROSITE" id="PS50022"/>
    </source>
</evidence>
<keyword evidence="4" id="KW-0732">Signal</keyword>
<protein>
    <submittedName>
        <fullName evidence="6">Beta-galactosidase</fullName>
        <ecNumber evidence="6">3.2.1.23</ecNumber>
    </submittedName>
</protein>
<dbReference type="Gene3D" id="2.60.40.10">
    <property type="entry name" value="Immunoglobulins"/>
    <property type="match status" value="3"/>
</dbReference>